<organism evidence="9 10">
    <name type="scientific">Clostridium porci</name>
    <dbReference type="NCBI Taxonomy" id="2605778"/>
    <lineage>
        <taxon>Bacteria</taxon>
        <taxon>Bacillati</taxon>
        <taxon>Bacillota</taxon>
        <taxon>Clostridia</taxon>
        <taxon>Eubacteriales</taxon>
        <taxon>Clostridiaceae</taxon>
        <taxon>Clostridium</taxon>
    </lineage>
</organism>
<comment type="cofactor">
    <cofactor evidence="1">
        <name>Mg(2+)</name>
        <dbReference type="ChEBI" id="CHEBI:18420"/>
    </cofactor>
</comment>
<dbReference type="Pfam" id="PF01656">
    <property type="entry name" value="CbiA"/>
    <property type="match status" value="1"/>
</dbReference>
<feature type="domain" description="CobQ/CobB/MinD/ParA nucleotide binding" evidence="7">
    <location>
        <begin position="4"/>
        <end position="214"/>
    </location>
</feature>
<dbReference type="EMBL" id="VUMD01000001">
    <property type="protein sequence ID" value="MSS35212.1"/>
    <property type="molecule type" value="Genomic_DNA"/>
</dbReference>
<dbReference type="GO" id="GO:0042242">
    <property type="term" value="F:cobyrinic acid a,c-diamide synthase activity"/>
    <property type="evidence" value="ECO:0007669"/>
    <property type="project" value="InterPro"/>
</dbReference>
<evidence type="ECO:0000256" key="1">
    <source>
        <dbReference type="ARBA" id="ARBA00001946"/>
    </source>
</evidence>
<dbReference type="Gene3D" id="3.40.50.880">
    <property type="match status" value="1"/>
</dbReference>
<dbReference type="PANTHER" id="PTHR43873:SF1">
    <property type="entry name" value="COBYRINATE A,C-DIAMIDE SYNTHASE"/>
    <property type="match status" value="1"/>
</dbReference>
<evidence type="ECO:0000256" key="6">
    <source>
        <dbReference type="ARBA" id="ARBA00022962"/>
    </source>
</evidence>
<dbReference type="Gene3D" id="3.40.50.300">
    <property type="entry name" value="P-loop containing nucleotide triphosphate hydrolases"/>
    <property type="match status" value="1"/>
</dbReference>
<reference evidence="9 10" key="1">
    <citation type="submission" date="2019-08" db="EMBL/GenBank/DDBJ databases">
        <title>In-depth cultivation of the pig gut microbiome towards novel bacterial diversity and tailored functional studies.</title>
        <authorList>
            <person name="Wylensek D."/>
            <person name="Hitch T.C.A."/>
            <person name="Clavel T."/>
        </authorList>
    </citation>
    <scope>NUCLEOTIDE SEQUENCE [LARGE SCALE GENOMIC DNA]</scope>
    <source>
        <strain evidence="9 10">WCA-389-WT-23D1</strain>
    </source>
</reference>
<keyword evidence="4" id="KW-0067">ATP-binding</keyword>
<dbReference type="PANTHER" id="PTHR43873">
    <property type="entry name" value="COBYRINATE A,C-DIAMIDE SYNTHASE"/>
    <property type="match status" value="1"/>
</dbReference>
<keyword evidence="6" id="KW-0315">Glutamine amidotransferase</keyword>
<accession>A0A7X2TAX4</accession>
<proteinExistence type="predicted"/>
<dbReference type="PROSITE" id="PS51274">
    <property type="entry name" value="GATASE_COBBQ"/>
    <property type="match status" value="1"/>
</dbReference>
<keyword evidence="10" id="KW-1185">Reference proteome</keyword>
<protein>
    <submittedName>
        <fullName evidence="9">Cobyrinic acid a,c-diamide synthase</fullName>
    </submittedName>
</protein>
<dbReference type="InterPro" id="IPR011698">
    <property type="entry name" value="GATase_3"/>
</dbReference>
<dbReference type="SUPFAM" id="SSF52540">
    <property type="entry name" value="P-loop containing nucleoside triphosphate hydrolases"/>
    <property type="match status" value="1"/>
</dbReference>
<dbReference type="GO" id="GO:0005524">
    <property type="term" value="F:ATP binding"/>
    <property type="evidence" value="ECO:0007669"/>
    <property type="project" value="UniProtKB-KW"/>
</dbReference>
<evidence type="ECO:0000313" key="9">
    <source>
        <dbReference type="EMBL" id="MSS35212.1"/>
    </source>
</evidence>
<keyword evidence="2" id="KW-0436">Ligase</keyword>
<sequence>MSGIMIAAPKSGSGKTILTCGLLALLKRKGLNPTAFKCGPDYIDGLFHQKVLGVGSGQLDLFFEDPKQMKNRFSRYSFGSFAVVEGAMGYFDGLGGVSLKASAWDVASTLDLPVFLVVDAYGASLSLAAQIQGFLDFDTGAEEMEERENRKNAAKVPGRSNAGKGRNNQIAGIIFNRMAPGMYGSLKAVVEGRLHVPVVGWVPRLDFLKVDSRHLGLVLPEEIEGLKEQMDKLAGCLEQSLDLGQIVKVGKRGETGKGDAGSSLTSAASYGAPRNICLEVREAKTCSRQFRLGVAMDEAFCFYYRENLEAMEAAGANLVFFSPIHDQILPSGLGGLLLGGGYPENYARELWENSSMRRAVAEAAAAGMPIHGECGGYLYLLEELEGADGCSYPMAGVFKGKGRPVGRSRRFGYITVTCSRKLPFLEEGGSIKGHEFHYWDCVCDEGEYVMTAVKPVGGRSWPCMRTVGRTVAGFPHLYYGSCPQWTQRFANQCIEYSRIQEVAGT</sequence>
<dbReference type="InterPro" id="IPR002586">
    <property type="entry name" value="CobQ/CobB/MinD/ParA_Nub-bd_dom"/>
</dbReference>
<gene>
    <name evidence="9" type="ORF">FYJ39_01105</name>
</gene>
<evidence type="ECO:0000256" key="5">
    <source>
        <dbReference type="ARBA" id="ARBA00022842"/>
    </source>
</evidence>
<dbReference type="InterPro" id="IPR029062">
    <property type="entry name" value="Class_I_gatase-like"/>
</dbReference>
<dbReference type="RefSeq" id="WP_154470622.1">
    <property type="nucleotide sequence ID" value="NZ_VUMD01000001.1"/>
</dbReference>
<dbReference type="InterPro" id="IPR004484">
    <property type="entry name" value="CbiA/CobB_synth"/>
</dbReference>
<comment type="caution">
    <text evidence="9">The sequence shown here is derived from an EMBL/GenBank/DDBJ whole genome shotgun (WGS) entry which is preliminary data.</text>
</comment>
<evidence type="ECO:0000256" key="4">
    <source>
        <dbReference type="ARBA" id="ARBA00022840"/>
    </source>
</evidence>
<keyword evidence="5" id="KW-0460">Magnesium</keyword>
<evidence type="ECO:0000256" key="3">
    <source>
        <dbReference type="ARBA" id="ARBA00022741"/>
    </source>
</evidence>
<name>A0A7X2TAX4_9CLOT</name>
<evidence type="ECO:0000313" key="10">
    <source>
        <dbReference type="Proteomes" id="UP000429958"/>
    </source>
</evidence>
<dbReference type="AlphaFoldDB" id="A0A7X2TAX4"/>
<dbReference type="SUPFAM" id="SSF52317">
    <property type="entry name" value="Class I glutamine amidotransferase-like"/>
    <property type="match status" value="1"/>
</dbReference>
<dbReference type="InterPro" id="IPR027417">
    <property type="entry name" value="P-loop_NTPase"/>
</dbReference>
<keyword evidence="3" id="KW-0547">Nucleotide-binding</keyword>
<evidence type="ECO:0000259" key="8">
    <source>
        <dbReference type="Pfam" id="PF07685"/>
    </source>
</evidence>
<feature type="domain" description="CobB/CobQ-like glutamine amidotransferase" evidence="8">
    <location>
        <begin position="292"/>
        <end position="457"/>
    </location>
</feature>
<dbReference type="Pfam" id="PF07685">
    <property type="entry name" value="GATase_3"/>
    <property type="match status" value="1"/>
</dbReference>
<evidence type="ECO:0000259" key="7">
    <source>
        <dbReference type="Pfam" id="PF01656"/>
    </source>
</evidence>
<evidence type="ECO:0000256" key="2">
    <source>
        <dbReference type="ARBA" id="ARBA00022598"/>
    </source>
</evidence>
<dbReference type="Proteomes" id="UP000429958">
    <property type="component" value="Unassembled WGS sequence"/>
</dbReference>